<dbReference type="Gene3D" id="3.10.580.10">
    <property type="entry name" value="CBS-domain"/>
    <property type="match status" value="1"/>
</dbReference>
<dbReference type="PANTHER" id="PTHR43080">
    <property type="entry name" value="CBS DOMAIN-CONTAINING PROTEIN CBSX3, MITOCHONDRIAL"/>
    <property type="match status" value="1"/>
</dbReference>
<evidence type="ECO:0000313" key="6">
    <source>
        <dbReference type="Proteomes" id="UP000198386"/>
    </source>
</evidence>
<evidence type="ECO:0000259" key="4">
    <source>
        <dbReference type="PROSITE" id="PS51371"/>
    </source>
</evidence>
<accession>A0A239BSR6</accession>
<organism evidence="5 6">
    <name type="scientific">Geodermatophilus saharensis</name>
    <dbReference type="NCBI Taxonomy" id="1137994"/>
    <lineage>
        <taxon>Bacteria</taxon>
        <taxon>Bacillati</taxon>
        <taxon>Actinomycetota</taxon>
        <taxon>Actinomycetes</taxon>
        <taxon>Geodermatophilales</taxon>
        <taxon>Geodermatophilaceae</taxon>
        <taxon>Geodermatophilus</taxon>
    </lineage>
</organism>
<evidence type="ECO:0000256" key="3">
    <source>
        <dbReference type="SAM" id="MobiDB-lite"/>
    </source>
</evidence>
<feature type="domain" description="CBS" evidence="4">
    <location>
        <begin position="7"/>
        <end position="63"/>
    </location>
</feature>
<keyword evidence="6" id="KW-1185">Reference proteome</keyword>
<dbReference type="Pfam" id="PF00571">
    <property type="entry name" value="CBS"/>
    <property type="match status" value="2"/>
</dbReference>
<dbReference type="InterPro" id="IPR000644">
    <property type="entry name" value="CBS_dom"/>
</dbReference>
<dbReference type="Proteomes" id="UP000198386">
    <property type="component" value="Unassembled WGS sequence"/>
</dbReference>
<reference evidence="6" key="1">
    <citation type="submission" date="2017-06" db="EMBL/GenBank/DDBJ databases">
        <authorList>
            <person name="Varghese N."/>
            <person name="Submissions S."/>
        </authorList>
    </citation>
    <scope>NUCLEOTIDE SEQUENCE [LARGE SCALE GENOMIC DNA]</scope>
    <source>
        <strain evidence="6">DSM 45423</strain>
    </source>
</reference>
<gene>
    <name evidence="5" type="ORF">SAMN04488107_1412</name>
</gene>
<dbReference type="EMBL" id="FZOH01000002">
    <property type="protein sequence ID" value="SNS10970.1"/>
    <property type="molecule type" value="Genomic_DNA"/>
</dbReference>
<evidence type="ECO:0000313" key="5">
    <source>
        <dbReference type="EMBL" id="SNS10970.1"/>
    </source>
</evidence>
<protein>
    <submittedName>
        <fullName evidence="5">CBS domain-containing protein</fullName>
    </submittedName>
</protein>
<proteinExistence type="predicted"/>
<sequence>MQTRDVMTREVVTVGPHTAVRYAAEVMAARGFAALPVVDADDRLVGIVAEADLLRSRIPEDPRLHLRRGGDPGVEPPPALVHEVMTRDVRAVDVTADVADVARLFVDQGLRSVPVTDGGRLVGIVSRRDLLSLLVRSDDDVRRELLRLVEGYTGELDVWDVAVRDGAATIRRLRGGPQGSEEVERRALTALALTVGGVADVRVLPPQDAGTAGDEPVRPLSDRAAGVRP</sequence>
<evidence type="ECO:0000256" key="1">
    <source>
        <dbReference type="ARBA" id="ARBA00023122"/>
    </source>
</evidence>
<name>A0A239BSR6_9ACTN</name>
<dbReference type="PROSITE" id="PS51371">
    <property type="entry name" value="CBS"/>
    <property type="match status" value="2"/>
</dbReference>
<dbReference type="SMART" id="SM00116">
    <property type="entry name" value="CBS"/>
    <property type="match status" value="2"/>
</dbReference>
<dbReference type="AlphaFoldDB" id="A0A239BSR6"/>
<dbReference type="SUPFAM" id="SSF54631">
    <property type="entry name" value="CBS-domain pair"/>
    <property type="match status" value="1"/>
</dbReference>
<feature type="domain" description="CBS" evidence="4">
    <location>
        <begin position="85"/>
        <end position="141"/>
    </location>
</feature>
<dbReference type="PANTHER" id="PTHR43080:SF2">
    <property type="entry name" value="CBS DOMAIN-CONTAINING PROTEIN"/>
    <property type="match status" value="1"/>
</dbReference>
<feature type="region of interest" description="Disordered" evidence="3">
    <location>
        <begin position="206"/>
        <end position="229"/>
    </location>
</feature>
<dbReference type="InterPro" id="IPR046342">
    <property type="entry name" value="CBS_dom_sf"/>
</dbReference>
<evidence type="ECO:0000256" key="2">
    <source>
        <dbReference type="PROSITE-ProRule" id="PRU00703"/>
    </source>
</evidence>
<keyword evidence="1 2" id="KW-0129">CBS domain</keyword>
<dbReference type="InterPro" id="IPR051257">
    <property type="entry name" value="Diverse_CBS-Domain"/>
</dbReference>